<dbReference type="AlphaFoldDB" id="A0A3N1P6W3"/>
<dbReference type="GO" id="GO:1902201">
    <property type="term" value="P:negative regulation of bacterial-type flagellum-dependent cell motility"/>
    <property type="evidence" value="ECO:0007669"/>
    <property type="project" value="TreeGrafter"/>
</dbReference>
<dbReference type="SUPFAM" id="SSF55785">
    <property type="entry name" value="PYP-like sensor domain (PAS domain)"/>
    <property type="match status" value="1"/>
</dbReference>
<dbReference type="SUPFAM" id="SSF55073">
    <property type="entry name" value="Nucleotide cyclase"/>
    <property type="match status" value="1"/>
</dbReference>
<dbReference type="NCBIfam" id="TIGR00229">
    <property type="entry name" value="sensory_box"/>
    <property type="match status" value="1"/>
</dbReference>
<dbReference type="InterPro" id="IPR000014">
    <property type="entry name" value="PAS"/>
</dbReference>
<evidence type="ECO:0000256" key="1">
    <source>
        <dbReference type="ARBA" id="ARBA00001946"/>
    </source>
</evidence>
<evidence type="ECO:0000256" key="5">
    <source>
        <dbReference type="ARBA" id="ARBA00022475"/>
    </source>
</evidence>
<dbReference type="PROSITE" id="PS50112">
    <property type="entry name" value="PAS"/>
    <property type="match status" value="1"/>
</dbReference>
<dbReference type="SMART" id="SM01079">
    <property type="entry name" value="CHASE"/>
    <property type="match status" value="1"/>
</dbReference>
<feature type="transmembrane region" description="Helical" evidence="11">
    <location>
        <begin position="459"/>
        <end position="482"/>
    </location>
</feature>
<dbReference type="Pfam" id="PF03924">
    <property type="entry name" value="CHASE"/>
    <property type="match status" value="1"/>
</dbReference>
<feature type="domain" description="CHASE" evidence="13">
    <location>
        <begin position="245"/>
        <end position="362"/>
    </location>
</feature>
<evidence type="ECO:0000256" key="4">
    <source>
        <dbReference type="ARBA" id="ARBA00012528"/>
    </source>
</evidence>
<dbReference type="Pfam" id="PF05231">
    <property type="entry name" value="MASE1"/>
    <property type="match status" value="1"/>
</dbReference>
<feature type="transmembrane region" description="Helical" evidence="11">
    <location>
        <begin position="9"/>
        <end position="26"/>
    </location>
</feature>
<dbReference type="EC" id="2.7.7.65" evidence="4"/>
<dbReference type="InterPro" id="IPR006189">
    <property type="entry name" value="CHASE_dom"/>
</dbReference>
<dbReference type="PANTHER" id="PTHR45138">
    <property type="entry name" value="REGULATORY COMPONENTS OF SENSORY TRANSDUCTION SYSTEM"/>
    <property type="match status" value="1"/>
</dbReference>
<gene>
    <name evidence="15" type="ORF">EDC28_107145</name>
</gene>
<reference evidence="15 16" key="1">
    <citation type="submission" date="2018-11" db="EMBL/GenBank/DDBJ databases">
        <title>Genomic Encyclopedia of Type Strains, Phase IV (KMG-IV): sequencing the most valuable type-strain genomes for metagenomic binning, comparative biology and taxonomic classification.</title>
        <authorList>
            <person name="Goeker M."/>
        </authorList>
    </citation>
    <scope>NUCLEOTIDE SEQUENCE [LARGE SCALE GENOMIC DNA]</scope>
    <source>
        <strain evidence="15 16">DSM 21945</strain>
    </source>
</reference>
<feature type="transmembrane region" description="Helical" evidence="11">
    <location>
        <begin position="81"/>
        <end position="100"/>
    </location>
</feature>
<dbReference type="SMART" id="SM00267">
    <property type="entry name" value="GGDEF"/>
    <property type="match status" value="1"/>
</dbReference>
<comment type="subcellular location">
    <subcellularLocation>
        <location evidence="2">Cell membrane</location>
        <topology evidence="2">Multi-pass membrane protein</topology>
    </subcellularLocation>
</comment>
<dbReference type="PANTHER" id="PTHR45138:SF9">
    <property type="entry name" value="DIGUANYLATE CYCLASE DGCM-RELATED"/>
    <property type="match status" value="1"/>
</dbReference>
<feature type="transmembrane region" description="Helical" evidence="11">
    <location>
        <begin position="121"/>
        <end position="140"/>
    </location>
</feature>
<dbReference type="InterPro" id="IPR043128">
    <property type="entry name" value="Rev_trsase/Diguanyl_cyclase"/>
</dbReference>
<dbReference type="GO" id="GO:0043709">
    <property type="term" value="P:cell adhesion involved in single-species biofilm formation"/>
    <property type="evidence" value="ECO:0007669"/>
    <property type="project" value="TreeGrafter"/>
</dbReference>
<dbReference type="STRING" id="584787.GCA_001247655_00661"/>
<keyword evidence="5" id="KW-1003">Cell membrane</keyword>
<keyword evidence="8 11" id="KW-0472">Membrane</keyword>
<dbReference type="InterPro" id="IPR035965">
    <property type="entry name" value="PAS-like_dom_sf"/>
</dbReference>
<dbReference type="InterPro" id="IPR007895">
    <property type="entry name" value="MASE1"/>
</dbReference>
<evidence type="ECO:0000256" key="8">
    <source>
        <dbReference type="ARBA" id="ARBA00023136"/>
    </source>
</evidence>
<dbReference type="PROSITE" id="PS50887">
    <property type="entry name" value="GGDEF"/>
    <property type="match status" value="1"/>
</dbReference>
<evidence type="ECO:0000259" key="12">
    <source>
        <dbReference type="PROSITE" id="PS50112"/>
    </source>
</evidence>
<dbReference type="GO" id="GO:0007165">
    <property type="term" value="P:signal transduction"/>
    <property type="evidence" value="ECO:0007669"/>
    <property type="project" value="UniProtKB-ARBA"/>
</dbReference>
<dbReference type="RefSeq" id="WP_123422002.1">
    <property type="nucleotide sequence ID" value="NZ_RJUL01000007.1"/>
</dbReference>
<sequence length="833" mass="90484">MSTTYLQRLLIVTFAYWAAGLLGSYLSLPGDAVSPFWPAAGVALAALLLWGPGMWLGVLAGGLLIQFQVAHLAALQQGWEPVLLAFCAVAQGLVGAWLLGFQRQWQLLSGSEIFRLMARGALLSAAVGASLELLVTLLSAAPSSHGNLPALVINWTGNALGIALVAPICLLWANGTALGRLLWTSIPMVLVSAALIWGVQQLVDSRVKQVSIELNRQADVLSEALKARCDHYLQSLTGLMQIFRGSEYVSREEFRVVADELLAELPAINAIGWLPRVEVSQKAAFEASASQELGKAYRIQPPADDSHWLQEASSSVIYPVLYIEPRQGNAAVLGFLPGTSEGAAMAMTQAIRSGKVAMGEVGEQNIGLVFRAAMGQDGKVMGLVFAKLDVGLLLAATEEAIRNAPLRLSVQDDNTRQFILGQAEVGGGLHAHRSVQVGGRLWRLDFQYQQPYVLDVVQAGLGLMLIGGLLLVVVIGSTVLLVTGQTSLVGQEVAKRTRELQAVNQQLRENEHFLNSLVDNLPLSLQVKEAKGLRFKRVNKACETLFGQSRQALEGQDDASLWPPEVVASLNRDDRQALAGEERTMVSEERLPTVKGERWFRTLRVPVLEPDNASSHLLILREDITEALNNEARVQELNVALAERNSELSAANHQLEQLSRIDALTQVANRRVFDEELANEWQRCARHQLPLGVMMLDVDHFKRFNDAVGHLKGDVCLQRIAQLLSAAIQRSSDLVARFGGEEFAVILPGSDLAEAQSLAEKVLDTVRQAALAHPDSPLGPHVSVSIGIACGYPVQHDGTERLQLLALADKALYRAKATGRDRCLAMAWPESHS</sequence>
<evidence type="ECO:0000256" key="11">
    <source>
        <dbReference type="SAM" id="Phobius"/>
    </source>
</evidence>
<dbReference type="Proteomes" id="UP000268033">
    <property type="component" value="Unassembled WGS sequence"/>
</dbReference>
<keyword evidence="7 11" id="KW-1133">Transmembrane helix</keyword>
<evidence type="ECO:0000259" key="13">
    <source>
        <dbReference type="PROSITE" id="PS50839"/>
    </source>
</evidence>
<comment type="pathway">
    <text evidence="3">Purine metabolism; 3',5'-cyclic di-GMP biosynthesis.</text>
</comment>
<feature type="domain" description="PAS" evidence="12">
    <location>
        <begin position="510"/>
        <end position="581"/>
    </location>
</feature>
<organism evidence="15 16">
    <name type="scientific">Gallaecimonas pentaromativorans</name>
    <dbReference type="NCBI Taxonomy" id="584787"/>
    <lineage>
        <taxon>Bacteria</taxon>
        <taxon>Pseudomonadati</taxon>
        <taxon>Pseudomonadota</taxon>
        <taxon>Gammaproteobacteria</taxon>
        <taxon>Enterobacterales</taxon>
        <taxon>Gallaecimonadaceae</taxon>
        <taxon>Gallaecimonas</taxon>
    </lineage>
</organism>
<feature type="coiled-coil region" evidence="10">
    <location>
        <begin position="625"/>
        <end position="661"/>
    </location>
</feature>
<dbReference type="Pfam" id="PF08448">
    <property type="entry name" value="PAS_4"/>
    <property type="match status" value="1"/>
</dbReference>
<evidence type="ECO:0000256" key="7">
    <source>
        <dbReference type="ARBA" id="ARBA00022989"/>
    </source>
</evidence>
<dbReference type="InterPro" id="IPR000160">
    <property type="entry name" value="GGDEF_dom"/>
</dbReference>
<dbReference type="Gene3D" id="3.30.70.270">
    <property type="match status" value="1"/>
</dbReference>
<dbReference type="CDD" id="cd01949">
    <property type="entry name" value="GGDEF"/>
    <property type="match status" value="1"/>
</dbReference>
<comment type="cofactor">
    <cofactor evidence="1">
        <name>Mg(2+)</name>
        <dbReference type="ChEBI" id="CHEBI:18420"/>
    </cofactor>
</comment>
<dbReference type="Pfam" id="PF00990">
    <property type="entry name" value="GGDEF"/>
    <property type="match status" value="1"/>
</dbReference>
<evidence type="ECO:0000256" key="2">
    <source>
        <dbReference type="ARBA" id="ARBA00004651"/>
    </source>
</evidence>
<dbReference type="InterPro" id="IPR042240">
    <property type="entry name" value="CHASE_sf"/>
</dbReference>
<accession>A0A3N1P6W3</accession>
<name>A0A3N1P6W3_9GAMM</name>
<dbReference type="Gene3D" id="3.30.450.20">
    <property type="entry name" value="PAS domain"/>
    <property type="match status" value="1"/>
</dbReference>
<evidence type="ECO:0000256" key="6">
    <source>
        <dbReference type="ARBA" id="ARBA00022692"/>
    </source>
</evidence>
<dbReference type="Gene3D" id="3.30.450.350">
    <property type="entry name" value="CHASE domain"/>
    <property type="match status" value="1"/>
</dbReference>
<evidence type="ECO:0000259" key="14">
    <source>
        <dbReference type="PROSITE" id="PS50887"/>
    </source>
</evidence>
<dbReference type="EMBL" id="RJUL01000007">
    <property type="protein sequence ID" value="ROQ24263.1"/>
    <property type="molecule type" value="Genomic_DNA"/>
</dbReference>
<feature type="transmembrane region" description="Helical" evidence="11">
    <location>
        <begin position="152"/>
        <end position="173"/>
    </location>
</feature>
<dbReference type="NCBIfam" id="TIGR00254">
    <property type="entry name" value="GGDEF"/>
    <property type="match status" value="1"/>
</dbReference>
<evidence type="ECO:0000313" key="16">
    <source>
        <dbReference type="Proteomes" id="UP000268033"/>
    </source>
</evidence>
<feature type="transmembrane region" description="Helical" evidence="11">
    <location>
        <begin position="180"/>
        <end position="199"/>
    </location>
</feature>
<dbReference type="PROSITE" id="PS50839">
    <property type="entry name" value="CHASE"/>
    <property type="match status" value="1"/>
</dbReference>
<evidence type="ECO:0000256" key="3">
    <source>
        <dbReference type="ARBA" id="ARBA00004665"/>
    </source>
</evidence>
<evidence type="ECO:0000256" key="9">
    <source>
        <dbReference type="ARBA" id="ARBA00034247"/>
    </source>
</evidence>
<dbReference type="CDD" id="cd00130">
    <property type="entry name" value="PAS"/>
    <property type="match status" value="1"/>
</dbReference>
<dbReference type="FunFam" id="3.30.70.270:FF:000001">
    <property type="entry name" value="Diguanylate cyclase domain protein"/>
    <property type="match status" value="1"/>
</dbReference>
<proteinExistence type="predicted"/>
<protein>
    <recommendedName>
        <fullName evidence="4">diguanylate cyclase</fullName>
        <ecNumber evidence="4">2.7.7.65</ecNumber>
    </recommendedName>
</protein>
<evidence type="ECO:0000313" key="15">
    <source>
        <dbReference type="EMBL" id="ROQ24263.1"/>
    </source>
</evidence>
<dbReference type="GO" id="GO:0052621">
    <property type="term" value="F:diguanylate cyclase activity"/>
    <property type="evidence" value="ECO:0007669"/>
    <property type="project" value="UniProtKB-EC"/>
</dbReference>
<dbReference type="InterPro" id="IPR029787">
    <property type="entry name" value="Nucleotide_cyclase"/>
</dbReference>
<comment type="catalytic activity">
    <reaction evidence="9">
        <text>2 GTP = 3',3'-c-di-GMP + 2 diphosphate</text>
        <dbReference type="Rhea" id="RHEA:24898"/>
        <dbReference type="ChEBI" id="CHEBI:33019"/>
        <dbReference type="ChEBI" id="CHEBI:37565"/>
        <dbReference type="ChEBI" id="CHEBI:58805"/>
        <dbReference type="EC" id="2.7.7.65"/>
    </reaction>
</comment>
<feature type="domain" description="GGDEF" evidence="14">
    <location>
        <begin position="689"/>
        <end position="828"/>
    </location>
</feature>
<comment type="caution">
    <text evidence="15">The sequence shown here is derived from an EMBL/GenBank/DDBJ whole genome shotgun (WGS) entry which is preliminary data.</text>
</comment>
<dbReference type="GO" id="GO:0005886">
    <property type="term" value="C:plasma membrane"/>
    <property type="evidence" value="ECO:0007669"/>
    <property type="project" value="UniProtKB-SubCell"/>
</dbReference>
<keyword evidence="6 11" id="KW-0812">Transmembrane</keyword>
<evidence type="ECO:0000256" key="10">
    <source>
        <dbReference type="SAM" id="Coils"/>
    </source>
</evidence>
<dbReference type="InterPro" id="IPR050469">
    <property type="entry name" value="Diguanylate_Cyclase"/>
</dbReference>
<keyword evidence="10" id="KW-0175">Coiled coil</keyword>
<keyword evidence="16" id="KW-1185">Reference proteome</keyword>
<dbReference type="InterPro" id="IPR013656">
    <property type="entry name" value="PAS_4"/>
</dbReference>